<organism evidence="1 2">
    <name type="scientific">Rhododendron molle</name>
    <name type="common">Chinese azalea</name>
    <name type="synonym">Azalea mollis</name>
    <dbReference type="NCBI Taxonomy" id="49168"/>
    <lineage>
        <taxon>Eukaryota</taxon>
        <taxon>Viridiplantae</taxon>
        <taxon>Streptophyta</taxon>
        <taxon>Embryophyta</taxon>
        <taxon>Tracheophyta</taxon>
        <taxon>Spermatophyta</taxon>
        <taxon>Magnoliopsida</taxon>
        <taxon>eudicotyledons</taxon>
        <taxon>Gunneridae</taxon>
        <taxon>Pentapetalae</taxon>
        <taxon>asterids</taxon>
        <taxon>Ericales</taxon>
        <taxon>Ericaceae</taxon>
        <taxon>Ericoideae</taxon>
        <taxon>Rhodoreae</taxon>
        <taxon>Rhododendron</taxon>
    </lineage>
</organism>
<evidence type="ECO:0000313" key="2">
    <source>
        <dbReference type="Proteomes" id="UP001062846"/>
    </source>
</evidence>
<reference evidence="1" key="1">
    <citation type="submission" date="2022-02" db="EMBL/GenBank/DDBJ databases">
        <title>Plant Genome Project.</title>
        <authorList>
            <person name="Zhang R.-G."/>
        </authorList>
    </citation>
    <scope>NUCLEOTIDE SEQUENCE</scope>
    <source>
        <strain evidence="1">AT1</strain>
    </source>
</reference>
<accession>A0ACC0L3A5</accession>
<protein>
    <submittedName>
        <fullName evidence="1">Uncharacterized protein</fullName>
    </submittedName>
</protein>
<gene>
    <name evidence="1" type="ORF">RHMOL_Rhmol13G0013000</name>
</gene>
<proteinExistence type="predicted"/>
<dbReference type="Proteomes" id="UP001062846">
    <property type="component" value="Chromosome 13"/>
</dbReference>
<name>A0ACC0L3A5_RHOML</name>
<dbReference type="EMBL" id="CM046400">
    <property type="protein sequence ID" value="KAI8522653.1"/>
    <property type="molecule type" value="Genomic_DNA"/>
</dbReference>
<comment type="caution">
    <text evidence="1">The sequence shown here is derived from an EMBL/GenBank/DDBJ whole genome shotgun (WGS) entry which is preliminary data.</text>
</comment>
<sequence length="786" mass="85874">MKGRTVLEVGADGVAIITITNPPLNLLSVDVMLSLKESVEEALPRENVKAIVVTGSGGKFSGGFDVSVFGGSDGRKENRKVGFMSIAFLTDVLEAASKPIVAAIGGPALGGGFEVALACHARISTSTAQLGLPELQFGLIPGLGGTQRLPRLVGLTKALEMMLMSTPVTGQDAHILGLVDSIAPTDELVNTARSWALQILERRRPWVTSLHRTDKLEPLAEARAILKVTRHQAQKQAPNLRHQLICIDVIEEGIISGPRIGLLKEAEALEELRQSEITRSLVHIFFARRGTSKIPGITDLGLTPRKVNRIAVVGGGLMGSGIATALIVSDYHVVLKEVNESSLLDGIGRVKVNLESQVKRGKMTQAKIEKTLSHLNGVLSYDSFKDVDLVIEAVAENLCLKQQIFADIEKYCPEHSIFACNTSAFDLNAIGERTKSQNRIIGAHFFCPAYVTPLLEIVRTERTSPQVIVDLLDVGKRMKKTPVVVGNCTGFAIGRMFFLYSQSAMLLVECGADVYRVDHAITKFGMPLGPFRVVDRVGFEVAIATSYHYVKAYPERAFKPMLISVLQEENRAGESTRKGFYLYDDNGKASPDPDIQKYVKKAQSTSDVTLMKLSDGDIVEMIFFPIVNEACRILAEGVAVKASDLDIASVLGMEFPAYRGGIIFWANSIGSTYICSKLKDWSMTLGDFFKPCAYLAERAAKGASLVRHPNCFCSVYMEPLLNKLTLGYKIHQVKYYNCAVKNINEGELTASVTLLNRMEKPLLVFDVLLLELGGGTGLYTPYVFRH</sequence>
<evidence type="ECO:0000313" key="1">
    <source>
        <dbReference type="EMBL" id="KAI8522653.1"/>
    </source>
</evidence>
<keyword evidence="2" id="KW-1185">Reference proteome</keyword>